<evidence type="ECO:0000313" key="3">
    <source>
        <dbReference type="Proteomes" id="UP001203423"/>
    </source>
</evidence>
<reference evidence="2 3" key="1">
    <citation type="submission" date="2022-01" db="EMBL/GenBank/DDBJ databases">
        <title>Whole genome-based taxonomy of the Shewanellaceae.</title>
        <authorList>
            <person name="Martin-Rodriguez A.J."/>
        </authorList>
    </citation>
    <scope>NUCLEOTIDE SEQUENCE [LARGE SCALE GENOMIC DNA]</scope>
    <source>
        <strain evidence="2 3">DSM 17177</strain>
    </source>
</reference>
<name>A0ABT0L673_9GAMM</name>
<evidence type="ECO:0000259" key="1">
    <source>
        <dbReference type="Pfam" id="PF14065"/>
    </source>
</evidence>
<gene>
    <name evidence="2" type="ORF">L2764_01500</name>
</gene>
<evidence type="ECO:0000313" key="2">
    <source>
        <dbReference type="EMBL" id="MCL1123188.1"/>
    </source>
</evidence>
<organism evidence="2 3">
    <name type="scientific">Shewanella surugensis</name>
    <dbReference type="NCBI Taxonomy" id="212020"/>
    <lineage>
        <taxon>Bacteria</taxon>
        <taxon>Pseudomonadati</taxon>
        <taxon>Pseudomonadota</taxon>
        <taxon>Gammaproteobacteria</taxon>
        <taxon>Alteromonadales</taxon>
        <taxon>Shewanellaceae</taxon>
        <taxon>Shewanella</taxon>
    </lineage>
</organism>
<feature type="domain" description="Pvc16 N-terminal" evidence="1">
    <location>
        <begin position="10"/>
        <end position="187"/>
    </location>
</feature>
<protein>
    <submittedName>
        <fullName evidence="2">DUF4255 domain-containing protein</fullName>
    </submittedName>
</protein>
<keyword evidence="3" id="KW-1185">Reference proteome</keyword>
<dbReference type="Proteomes" id="UP001203423">
    <property type="component" value="Unassembled WGS sequence"/>
</dbReference>
<comment type="caution">
    <text evidence="2">The sequence shown here is derived from an EMBL/GenBank/DDBJ whole genome shotgun (WGS) entry which is preliminary data.</text>
</comment>
<dbReference type="Pfam" id="PF14065">
    <property type="entry name" value="Pvc16_N"/>
    <property type="match status" value="1"/>
</dbReference>
<dbReference type="EMBL" id="JAKIKS010000003">
    <property type="protein sequence ID" value="MCL1123188.1"/>
    <property type="molecule type" value="Genomic_DNA"/>
</dbReference>
<sequence>MDPLILQKTQKALDTLIRDKVLSLNTVSSEELDLSFVAPNSEFVAELGNSPVINCYLIGINEDKSRRRSEPMRSTLDETKTRRILIKEPKYVDISYMLTVWCKDKRGSAEIEHLLMGYLICGLGMFDFMPEEILTLHQFEPNPYGIRFTLFGSEYSDKVSGQVWQAMGSTPKPSLMLSLSVPIAVHEPTHLPVAREIDRTLNRK</sequence>
<dbReference type="RefSeq" id="WP_248938476.1">
    <property type="nucleotide sequence ID" value="NZ_JAKIKS010000003.1"/>
</dbReference>
<accession>A0ABT0L673</accession>
<dbReference type="InterPro" id="IPR025351">
    <property type="entry name" value="Pvc16_N"/>
</dbReference>
<proteinExistence type="predicted"/>